<evidence type="ECO:0000313" key="2">
    <source>
        <dbReference type="Proteomes" id="UP000030673"/>
    </source>
</evidence>
<dbReference type="Proteomes" id="UP000030673">
    <property type="component" value="Unassembled WGS sequence"/>
</dbReference>
<evidence type="ECO:0000313" key="1">
    <source>
        <dbReference type="EMBL" id="EWC90896.1"/>
    </source>
</evidence>
<dbReference type="EMBL" id="KE123727">
    <property type="protein sequence ID" value="EWC90896.1"/>
    <property type="molecule type" value="Genomic_DNA"/>
</dbReference>
<keyword evidence="2" id="KW-1185">Reference proteome</keyword>
<protein>
    <submittedName>
        <fullName evidence="1">Uncharacterized protein</fullName>
    </submittedName>
</protein>
<name>W7K1Z1_PLAFO</name>
<gene>
    <name evidence="1" type="ORF">PFNF54_00338</name>
</gene>
<reference evidence="1 2" key="1">
    <citation type="submission" date="2013-02" db="EMBL/GenBank/DDBJ databases">
        <title>The Genome Sequence of Plasmodium falciparum NF54.</title>
        <authorList>
            <consortium name="The Broad Institute Genome Sequencing Platform"/>
            <consortium name="The Broad Institute Genome Sequencing Center for Infectious Disease"/>
            <person name="Neafsey D."/>
            <person name="Cheeseman I."/>
            <person name="Volkman S."/>
            <person name="Adams J."/>
            <person name="Walker B."/>
            <person name="Young S.K."/>
            <person name="Zeng Q."/>
            <person name="Gargeya S."/>
            <person name="Fitzgerald M."/>
            <person name="Haas B."/>
            <person name="Abouelleil A."/>
            <person name="Alvarado L."/>
            <person name="Arachchi H.M."/>
            <person name="Berlin A.M."/>
            <person name="Chapman S.B."/>
            <person name="Dewar J."/>
            <person name="Goldberg J."/>
            <person name="Griggs A."/>
            <person name="Gujja S."/>
            <person name="Hansen M."/>
            <person name="Howarth C."/>
            <person name="Imamovic A."/>
            <person name="Larimer J."/>
            <person name="McCowan C."/>
            <person name="Murphy C."/>
            <person name="Neiman D."/>
            <person name="Pearson M."/>
            <person name="Priest M."/>
            <person name="Roberts A."/>
            <person name="Saif S."/>
            <person name="Shea T."/>
            <person name="Sisk P."/>
            <person name="Sykes S."/>
            <person name="Wortman J."/>
            <person name="Nusbaum C."/>
            <person name="Birren B."/>
        </authorList>
    </citation>
    <scope>NUCLEOTIDE SEQUENCE [LARGE SCALE GENOMIC DNA]</scope>
    <source>
        <strain evidence="1 2">NF54</strain>
    </source>
</reference>
<dbReference type="AlphaFoldDB" id="W7K1Z1"/>
<proteinExistence type="predicted"/>
<accession>W7K1Z1</accession>
<sequence length="90" mass="10637">MHSNIKNNNYTICTIYNMTTVTNNLTPKNVNVNITSVSSIPYIVTPDYIRKNLEQIKLIKDITIKENFKKLKLLKKKMKKMKRYKMILKS</sequence>
<organism evidence="1 2">
    <name type="scientific">Plasmodium falciparum (isolate NF54)</name>
    <dbReference type="NCBI Taxonomy" id="5843"/>
    <lineage>
        <taxon>Eukaryota</taxon>
        <taxon>Sar</taxon>
        <taxon>Alveolata</taxon>
        <taxon>Apicomplexa</taxon>
        <taxon>Aconoidasida</taxon>
        <taxon>Haemosporida</taxon>
        <taxon>Plasmodiidae</taxon>
        <taxon>Plasmodium</taxon>
        <taxon>Plasmodium (Laverania)</taxon>
    </lineage>
</organism>